<dbReference type="EMBL" id="QGMF01000528">
    <property type="protein sequence ID" value="TVY15278.1"/>
    <property type="molecule type" value="Genomic_DNA"/>
</dbReference>
<feature type="transmembrane region" description="Helical" evidence="2">
    <location>
        <begin position="173"/>
        <end position="191"/>
    </location>
</feature>
<accession>A0A8T9B5N3</accession>
<feature type="compositionally biased region" description="Pro residues" evidence="1">
    <location>
        <begin position="28"/>
        <end position="39"/>
    </location>
</feature>
<keyword evidence="2" id="KW-1133">Transmembrane helix</keyword>
<keyword evidence="2" id="KW-0812">Transmembrane</keyword>
<evidence type="ECO:0000256" key="2">
    <source>
        <dbReference type="SAM" id="Phobius"/>
    </source>
</evidence>
<feature type="region of interest" description="Disordered" evidence="1">
    <location>
        <begin position="1"/>
        <end position="45"/>
    </location>
</feature>
<name>A0A8T9B5N3_9HELO</name>
<dbReference type="InterPro" id="IPR036047">
    <property type="entry name" value="F-box-like_dom_sf"/>
</dbReference>
<evidence type="ECO:0000256" key="1">
    <source>
        <dbReference type="SAM" id="MobiDB-lite"/>
    </source>
</evidence>
<sequence>MAPLTRTKSKSFASSRSSITIPTLKPTPQAPSCPTPPRDQPTLSTLPPELHLLVSSHLTYPDALSLKHTNRHFYALVYTGVNLKIEWLIERRRLHLDCPHDKKCELGSDMRFCRGSVRLLMKRRREHGECDTREGGRGCLVFGTGICTFRRKRVGLLETTKRLILRLGSSNVLVWWMCLAVMGALVAWFCMDMQKTQASPAAVTSMVPEDKSA</sequence>
<proteinExistence type="predicted"/>
<evidence type="ECO:0000313" key="3">
    <source>
        <dbReference type="EMBL" id="TVY15278.1"/>
    </source>
</evidence>
<evidence type="ECO:0008006" key="5">
    <source>
        <dbReference type="Google" id="ProtNLM"/>
    </source>
</evidence>
<evidence type="ECO:0000313" key="4">
    <source>
        <dbReference type="Proteomes" id="UP000469559"/>
    </source>
</evidence>
<dbReference type="SUPFAM" id="SSF81383">
    <property type="entry name" value="F-box domain"/>
    <property type="match status" value="1"/>
</dbReference>
<keyword evidence="2" id="KW-0472">Membrane</keyword>
<protein>
    <recommendedName>
        <fullName evidence="5">F-box domain-containing protein</fullName>
    </recommendedName>
</protein>
<comment type="caution">
    <text evidence="3">The sequence shown here is derived from an EMBL/GenBank/DDBJ whole genome shotgun (WGS) entry which is preliminary data.</text>
</comment>
<reference evidence="3 4" key="1">
    <citation type="submission" date="2018-05" db="EMBL/GenBank/DDBJ databases">
        <title>Whole genome sequencing for identification of molecular markers to develop diagnostic detection tools for the regulated plant pathogen Lachnellula willkommii.</title>
        <authorList>
            <person name="Giroux E."/>
            <person name="Bilodeau G."/>
        </authorList>
    </citation>
    <scope>NUCLEOTIDE SEQUENCE [LARGE SCALE GENOMIC DNA]</scope>
    <source>
        <strain evidence="3 4">CBS 203.66</strain>
    </source>
</reference>
<gene>
    <name evidence="3" type="ORF">LARI1_G006247</name>
</gene>
<dbReference type="Proteomes" id="UP000469559">
    <property type="component" value="Unassembled WGS sequence"/>
</dbReference>
<dbReference type="OrthoDB" id="5281164at2759"/>
<keyword evidence="4" id="KW-1185">Reference proteome</keyword>
<organism evidence="3 4">
    <name type="scientific">Lachnellula arida</name>
    <dbReference type="NCBI Taxonomy" id="1316785"/>
    <lineage>
        <taxon>Eukaryota</taxon>
        <taxon>Fungi</taxon>
        <taxon>Dikarya</taxon>
        <taxon>Ascomycota</taxon>
        <taxon>Pezizomycotina</taxon>
        <taxon>Leotiomycetes</taxon>
        <taxon>Helotiales</taxon>
        <taxon>Lachnaceae</taxon>
        <taxon>Lachnellula</taxon>
    </lineage>
</organism>
<dbReference type="AlphaFoldDB" id="A0A8T9B5N3"/>